<dbReference type="PROSITE" id="PS00028">
    <property type="entry name" value="ZINC_FINGER_C2H2_1"/>
    <property type="match status" value="1"/>
</dbReference>
<dbReference type="RefSeq" id="WP_225912465.1">
    <property type="nucleotide sequence ID" value="NZ_CAWNNC010000001.1"/>
</dbReference>
<dbReference type="Proteomes" id="UP000232003">
    <property type="component" value="Chromosome"/>
</dbReference>
<dbReference type="PROSITE" id="PS50878">
    <property type="entry name" value="RT_POL"/>
    <property type="match status" value="1"/>
</dbReference>
<dbReference type="KEGG" id="nfl:COO91_01382"/>
<dbReference type="SMART" id="SM00507">
    <property type="entry name" value="HNHc"/>
    <property type="match status" value="1"/>
</dbReference>
<accession>A0A2K8SJ89</accession>
<dbReference type="Gene3D" id="3.30.70.270">
    <property type="match status" value="1"/>
</dbReference>
<dbReference type="InterPro" id="IPR043502">
    <property type="entry name" value="DNA/RNA_pol_sf"/>
</dbReference>
<dbReference type="CDD" id="cd01651">
    <property type="entry name" value="RT_G2_intron"/>
    <property type="match status" value="1"/>
</dbReference>
<dbReference type="InterPro" id="IPR043128">
    <property type="entry name" value="Rev_trsase/Diguanyl_cyclase"/>
</dbReference>
<evidence type="ECO:0000313" key="3">
    <source>
        <dbReference type="Proteomes" id="UP000232003"/>
    </source>
</evidence>
<dbReference type="InterPro" id="IPR013597">
    <property type="entry name" value="Mat_intron_G2"/>
</dbReference>
<reference evidence="2 3" key="1">
    <citation type="submission" date="2017-11" db="EMBL/GenBank/DDBJ databases">
        <title>Complete genome of a free-living desiccation-tolerant cyanobacterium and its photosynthetic adaptation to extreme terrestrial habitat.</title>
        <authorList>
            <person name="Shang J."/>
        </authorList>
    </citation>
    <scope>NUCLEOTIDE SEQUENCE [LARGE SCALE GENOMIC DNA]</scope>
    <source>
        <strain evidence="2 3">CCNUN1</strain>
    </source>
</reference>
<dbReference type="InterPro" id="IPR003615">
    <property type="entry name" value="HNH_nuc"/>
</dbReference>
<dbReference type="PANTHER" id="PTHR34047">
    <property type="entry name" value="NUCLEAR INTRON MATURASE 1, MITOCHONDRIAL-RELATED"/>
    <property type="match status" value="1"/>
</dbReference>
<dbReference type="Pfam" id="PF01844">
    <property type="entry name" value="HNH"/>
    <property type="match status" value="1"/>
</dbReference>
<proteinExistence type="predicted"/>
<dbReference type="PANTHER" id="PTHR34047:SF10">
    <property type="entry name" value="GROUP II INTRON-ASSOCIATED OPEN READING FRAME"/>
    <property type="match status" value="1"/>
</dbReference>
<name>A0A2K8SJ89_9NOSO</name>
<dbReference type="InterPro" id="IPR051083">
    <property type="entry name" value="GrpII_Intron_Splice-Mob/Def"/>
</dbReference>
<dbReference type="EMBL" id="CP024785">
    <property type="protein sequence ID" value="AUB35502.1"/>
    <property type="molecule type" value="Genomic_DNA"/>
</dbReference>
<dbReference type="InterPro" id="IPR000477">
    <property type="entry name" value="RT_dom"/>
</dbReference>
<keyword evidence="2" id="KW-0695">RNA-directed DNA polymerase</keyword>
<dbReference type="Pfam" id="PF00078">
    <property type="entry name" value="RVT_1"/>
    <property type="match status" value="1"/>
</dbReference>
<dbReference type="AlphaFoldDB" id="A0A2K8SJ89"/>
<dbReference type="Pfam" id="PF08388">
    <property type="entry name" value="GIIM"/>
    <property type="match status" value="1"/>
</dbReference>
<feature type="domain" description="Reverse transcriptase" evidence="1">
    <location>
        <begin position="1"/>
        <end position="114"/>
    </location>
</feature>
<dbReference type="GO" id="GO:0004519">
    <property type="term" value="F:endonuclease activity"/>
    <property type="evidence" value="ECO:0007669"/>
    <property type="project" value="InterPro"/>
</dbReference>
<dbReference type="Gene3D" id="1.10.30.50">
    <property type="match status" value="1"/>
</dbReference>
<gene>
    <name evidence="2" type="ORF">COO91_01382</name>
</gene>
<keyword evidence="2" id="KW-0808">Transferase</keyword>
<keyword evidence="3" id="KW-1185">Reference proteome</keyword>
<protein>
    <submittedName>
        <fullName evidence="2">RNA-directed DNA polymerase</fullName>
    </submittedName>
</protein>
<dbReference type="InterPro" id="IPR013087">
    <property type="entry name" value="Znf_C2H2_type"/>
</dbReference>
<dbReference type="CDD" id="cd00085">
    <property type="entry name" value="HNHc"/>
    <property type="match status" value="1"/>
</dbReference>
<keyword evidence="2" id="KW-0548">Nucleotidyltransferase</keyword>
<evidence type="ECO:0000259" key="1">
    <source>
        <dbReference type="PROSITE" id="PS50878"/>
    </source>
</evidence>
<dbReference type="GO" id="GO:0003964">
    <property type="term" value="F:RNA-directed DNA polymerase activity"/>
    <property type="evidence" value="ECO:0007669"/>
    <property type="project" value="UniProtKB-KW"/>
</dbReference>
<dbReference type="GO" id="GO:0008270">
    <property type="term" value="F:zinc ion binding"/>
    <property type="evidence" value="ECO:0007669"/>
    <property type="project" value="InterPro"/>
</dbReference>
<dbReference type="GO" id="GO:0003676">
    <property type="term" value="F:nucleic acid binding"/>
    <property type="evidence" value="ECO:0007669"/>
    <property type="project" value="InterPro"/>
</dbReference>
<dbReference type="SUPFAM" id="SSF56672">
    <property type="entry name" value="DNA/RNA polymerases"/>
    <property type="match status" value="1"/>
</dbReference>
<sequence>MWLKAGYVDKGLFYETETGTPQGGIISPLLANIALHGLEKALGIKHDYRGRLTSKRAIVRYADDFVVFCETKEDAEKSVIILNSWMKDRGLTLSEEKTKIVHLTQGFDFLGFNIRQYPVSNTKTGFKLLIKPSKQTMQNVRNKLRQVWLEFKSQNVEYLINKLNPIIRGIANYLRIGVSSEAFHHLDSWMHTREKRYANRMHPNKSDKWRQKRYWGRLNLDRMDNWVFGNKESNNYLLKFMWFSIERHTQIIGTSSPDDPELRQYWTKRERSKSIALEPSNQKIAKRQNYLCPVCYESLFNGETLHRHHITPRHQNGKNYIANLQLVHYYCHQQIHSHRFKYSPLPEESINLTK</sequence>
<evidence type="ECO:0000313" key="2">
    <source>
        <dbReference type="EMBL" id="AUB35502.1"/>
    </source>
</evidence>
<organism evidence="2 3">
    <name type="scientific">Nostoc flagelliforme CCNUN1</name>
    <dbReference type="NCBI Taxonomy" id="2038116"/>
    <lineage>
        <taxon>Bacteria</taxon>
        <taxon>Bacillati</taxon>
        <taxon>Cyanobacteriota</taxon>
        <taxon>Cyanophyceae</taxon>
        <taxon>Nostocales</taxon>
        <taxon>Nostocaceae</taxon>
        <taxon>Nostoc</taxon>
    </lineage>
</organism>
<dbReference type="InterPro" id="IPR002711">
    <property type="entry name" value="HNH"/>
</dbReference>